<dbReference type="Gene3D" id="1.20.120.530">
    <property type="entry name" value="GntR ligand-binding domain-like"/>
    <property type="match status" value="1"/>
</dbReference>
<dbReference type="SMART" id="SM00895">
    <property type="entry name" value="FCD"/>
    <property type="match status" value="1"/>
</dbReference>
<dbReference type="InterPro" id="IPR008920">
    <property type="entry name" value="TF_FadR/GntR_C"/>
</dbReference>
<dbReference type="InterPro" id="IPR036390">
    <property type="entry name" value="WH_DNA-bd_sf"/>
</dbReference>
<dbReference type="InterPro" id="IPR036388">
    <property type="entry name" value="WH-like_DNA-bd_sf"/>
</dbReference>
<dbReference type="PROSITE" id="PS50949">
    <property type="entry name" value="HTH_GNTR"/>
    <property type="match status" value="1"/>
</dbReference>
<name>A0ABZ0SQA0_9MICO</name>
<dbReference type="InterPro" id="IPR011711">
    <property type="entry name" value="GntR_C"/>
</dbReference>
<evidence type="ECO:0000256" key="1">
    <source>
        <dbReference type="ARBA" id="ARBA00023015"/>
    </source>
</evidence>
<accession>A0ABZ0SQA0</accession>
<organism evidence="5 6">
    <name type="scientific">Microbacterium rhizosphaerae</name>
    <dbReference type="NCBI Taxonomy" id="1678237"/>
    <lineage>
        <taxon>Bacteria</taxon>
        <taxon>Bacillati</taxon>
        <taxon>Actinomycetota</taxon>
        <taxon>Actinomycetes</taxon>
        <taxon>Micrococcales</taxon>
        <taxon>Microbacteriaceae</taxon>
        <taxon>Microbacterium</taxon>
    </lineage>
</organism>
<proteinExistence type="predicted"/>
<evidence type="ECO:0000256" key="2">
    <source>
        <dbReference type="ARBA" id="ARBA00023125"/>
    </source>
</evidence>
<keyword evidence="1" id="KW-0805">Transcription regulation</keyword>
<keyword evidence="6" id="KW-1185">Reference proteome</keyword>
<dbReference type="EMBL" id="CP139368">
    <property type="protein sequence ID" value="WPR89446.1"/>
    <property type="molecule type" value="Genomic_DNA"/>
</dbReference>
<gene>
    <name evidence="5" type="ORF">SM116_17065</name>
</gene>
<dbReference type="SUPFAM" id="SSF46785">
    <property type="entry name" value="Winged helix' DNA-binding domain"/>
    <property type="match status" value="1"/>
</dbReference>
<dbReference type="Pfam" id="PF00392">
    <property type="entry name" value="GntR"/>
    <property type="match status" value="1"/>
</dbReference>
<protein>
    <submittedName>
        <fullName evidence="5">FCD domain-containing protein</fullName>
    </submittedName>
</protein>
<evidence type="ECO:0000256" key="3">
    <source>
        <dbReference type="ARBA" id="ARBA00023163"/>
    </source>
</evidence>
<feature type="domain" description="HTH gntR-type" evidence="4">
    <location>
        <begin position="17"/>
        <end position="85"/>
    </location>
</feature>
<dbReference type="Pfam" id="PF07729">
    <property type="entry name" value="FCD"/>
    <property type="match status" value="1"/>
</dbReference>
<dbReference type="PANTHER" id="PTHR43537">
    <property type="entry name" value="TRANSCRIPTIONAL REGULATOR, GNTR FAMILY"/>
    <property type="match status" value="1"/>
</dbReference>
<keyword evidence="3" id="KW-0804">Transcription</keyword>
<dbReference type="InterPro" id="IPR000524">
    <property type="entry name" value="Tscrpt_reg_HTH_GntR"/>
</dbReference>
<dbReference type="SUPFAM" id="SSF48008">
    <property type="entry name" value="GntR ligand-binding domain-like"/>
    <property type="match status" value="1"/>
</dbReference>
<reference evidence="5 6" key="1">
    <citation type="submission" date="2023-11" db="EMBL/GenBank/DDBJ databases">
        <title>Genome sequence of Microbacterium rhizosphaerae KACC 19337.</title>
        <authorList>
            <person name="Choi H."/>
            <person name="Kim S."/>
            <person name="Kim Y."/>
            <person name="Kwon S.-W."/>
            <person name="Heo J."/>
        </authorList>
    </citation>
    <scope>NUCLEOTIDE SEQUENCE [LARGE SCALE GENOMIC DNA]</scope>
    <source>
        <strain evidence="5 6">KACC 19337</strain>
    </source>
</reference>
<dbReference type="PANTHER" id="PTHR43537:SF44">
    <property type="entry name" value="GNTR FAMILY REGULATORY PROTEIN"/>
    <property type="match status" value="1"/>
</dbReference>
<evidence type="ECO:0000313" key="5">
    <source>
        <dbReference type="EMBL" id="WPR89446.1"/>
    </source>
</evidence>
<evidence type="ECO:0000313" key="6">
    <source>
        <dbReference type="Proteomes" id="UP001323798"/>
    </source>
</evidence>
<dbReference type="SMART" id="SM00345">
    <property type="entry name" value="HTH_GNTR"/>
    <property type="match status" value="1"/>
</dbReference>
<dbReference type="PRINTS" id="PR00035">
    <property type="entry name" value="HTHGNTR"/>
</dbReference>
<dbReference type="Proteomes" id="UP001323798">
    <property type="component" value="Chromosome"/>
</dbReference>
<keyword evidence="2" id="KW-0238">DNA-binding</keyword>
<dbReference type="CDD" id="cd07377">
    <property type="entry name" value="WHTH_GntR"/>
    <property type="match status" value="1"/>
</dbReference>
<evidence type="ECO:0000259" key="4">
    <source>
        <dbReference type="PROSITE" id="PS50949"/>
    </source>
</evidence>
<dbReference type="RefSeq" id="WP_320942162.1">
    <property type="nucleotide sequence ID" value="NZ_BAABEU010000001.1"/>
</dbReference>
<dbReference type="Gene3D" id="1.10.10.10">
    <property type="entry name" value="Winged helix-like DNA-binding domain superfamily/Winged helix DNA-binding domain"/>
    <property type="match status" value="1"/>
</dbReference>
<sequence>MPRVETTYAGSPVRRPKRLSTSIADELLRRVVSGAYPVGTPLPAEPLLVAEFDVSRPVVREAVKSLETAGLVSIRQGDGTIVRDRGLWSILDPRVLRVALAYDIGSRLTDDATELRAELECDLLRQAAAHLTEADFAAMREYLETMDTATGLAELGDADHAFHGTYRARAGNELKSSIVKLLVEEMPAPERVRSEPRAMYDGANRDHWAIYNALREGCVDDAVDTLGRHIRERWISAPTTQGHDEALSSPRSG</sequence>